<dbReference type="AlphaFoldDB" id="A0A0D2MY89"/>
<evidence type="ECO:0000313" key="6">
    <source>
        <dbReference type="EMBL" id="KIZ07445.1"/>
    </source>
</evidence>
<dbReference type="GO" id="GO:0005524">
    <property type="term" value="F:ATP binding"/>
    <property type="evidence" value="ECO:0007669"/>
    <property type="project" value="UniProtKB-KW"/>
</dbReference>
<evidence type="ECO:0000259" key="5">
    <source>
        <dbReference type="PROSITE" id="PS51194"/>
    </source>
</evidence>
<dbReference type="PROSITE" id="PS50126">
    <property type="entry name" value="S1"/>
    <property type="match status" value="1"/>
</dbReference>
<dbReference type="InterPro" id="IPR048333">
    <property type="entry name" value="HA2_WH"/>
</dbReference>
<dbReference type="CDD" id="cd18791">
    <property type="entry name" value="SF2_C_RHA"/>
    <property type="match status" value="1"/>
</dbReference>
<dbReference type="GO" id="GO:0005634">
    <property type="term" value="C:nucleus"/>
    <property type="evidence" value="ECO:0007669"/>
    <property type="project" value="TreeGrafter"/>
</dbReference>
<keyword evidence="6" id="KW-0378">Hydrolase</keyword>
<keyword evidence="2" id="KW-0067">ATP-binding</keyword>
<evidence type="ECO:0000256" key="1">
    <source>
        <dbReference type="ARBA" id="ARBA00022741"/>
    </source>
</evidence>
<dbReference type="InterPro" id="IPR007502">
    <property type="entry name" value="Helicase-assoc_dom"/>
</dbReference>
<evidence type="ECO:0000313" key="7">
    <source>
        <dbReference type="Proteomes" id="UP000054498"/>
    </source>
</evidence>
<evidence type="ECO:0000259" key="4">
    <source>
        <dbReference type="PROSITE" id="PS50126"/>
    </source>
</evidence>
<dbReference type="SMART" id="SM00847">
    <property type="entry name" value="HA2"/>
    <property type="match status" value="1"/>
</dbReference>
<reference evidence="6 7" key="1">
    <citation type="journal article" date="2013" name="BMC Genomics">
        <title>Reconstruction of the lipid metabolism for the microalga Monoraphidium neglectum from its genome sequence reveals characteristics suitable for biofuel production.</title>
        <authorList>
            <person name="Bogen C."/>
            <person name="Al-Dilaimi A."/>
            <person name="Albersmeier A."/>
            <person name="Wichmann J."/>
            <person name="Grundmann M."/>
            <person name="Rupp O."/>
            <person name="Lauersen K.J."/>
            <person name="Blifernez-Klassen O."/>
            <person name="Kalinowski J."/>
            <person name="Goesmann A."/>
            <person name="Mussgnug J.H."/>
            <person name="Kruse O."/>
        </authorList>
    </citation>
    <scope>NUCLEOTIDE SEQUENCE [LARGE SCALE GENOMIC DNA]</scope>
    <source>
        <strain evidence="6 7">SAG 48.87</strain>
    </source>
</reference>
<dbReference type="GO" id="GO:0004386">
    <property type="term" value="F:helicase activity"/>
    <property type="evidence" value="ECO:0007669"/>
    <property type="project" value="UniProtKB-KW"/>
</dbReference>
<dbReference type="Gene3D" id="3.40.50.300">
    <property type="entry name" value="P-loop containing nucleotide triphosphate hydrolases"/>
    <property type="match status" value="2"/>
</dbReference>
<dbReference type="PANTHER" id="PTHR18934:SF259">
    <property type="entry name" value="RNA HELICASE"/>
    <property type="match status" value="1"/>
</dbReference>
<keyword evidence="6" id="KW-0347">Helicase</keyword>
<keyword evidence="1" id="KW-0547">Nucleotide-binding</keyword>
<protein>
    <submittedName>
        <fullName evidence="6">Putative ATP-dependent RNA helicase DHX36</fullName>
        <ecNumber evidence="6">3.6.1.-</ecNumber>
    </submittedName>
</protein>
<evidence type="ECO:0000256" key="3">
    <source>
        <dbReference type="SAM" id="MobiDB-lite"/>
    </source>
</evidence>
<dbReference type="InterPro" id="IPR003029">
    <property type="entry name" value="S1_domain"/>
</dbReference>
<dbReference type="EMBL" id="KK100260">
    <property type="protein sequence ID" value="KIZ07445.1"/>
    <property type="molecule type" value="Genomic_DNA"/>
</dbReference>
<dbReference type="PROSITE" id="PS51194">
    <property type="entry name" value="HELICASE_CTER"/>
    <property type="match status" value="1"/>
</dbReference>
<dbReference type="GO" id="GO:0016787">
    <property type="term" value="F:hydrolase activity"/>
    <property type="evidence" value="ECO:0007669"/>
    <property type="project" value="UniProtKB-KW"/>
</dbReference>
<dbReference type="InterPro" id="IPR027417">
    <property type="entry name" value="P-loop_NTPase"/>
</dbReference>
<dbReference type="Pfam" id="PF00271">
    <property type="entry name" value="Helicase_C"/>
    <property type="match status" value="1"/>
</dbReference>
<dbReference type="GO" id="GO:0003723">
    <property type="term" value="F:RNA binding"/>
    <property type="evidence" value="ECO:0007669"/>
    <property type="project" value="TreeGrafter"/>
</dbReference>
<evidence type="ECO:0000256" key="2">
    <source>
        <dbReference type="ARBA" id="ARBA00022840"/>
    </source>
</evidence>
<organism evidence="6 7">
    <name type="scientific">Monoraphidium neglectum</name>
    <dbReference type="NCBI Taxonomy" id="145388"/>
    <lineage>
        <taxon>Eukaryota</taxon>
        <taxon>Viridiplantae</taxon>
        <taxon>Chlorophyta</taxon>
        <taxon>core chlorophytes</taxon>
        <taxon>Chlorophyceae</taxon>
        <taxon>CS clade</taxon>
        <taxon>Sphaeropleales</taxon>
        <taxon>Selenastraceae</taxon>
        <taxon>Monoraphidium</taxon>
    </lineage>
</organism>
<dbReference type="SUPFAM" id="SSF52540">
    <property type="entry name" value="P-loop containing nucleoside triphosphate hydrolases"/>
    <property type="match status" value="1"/>
</dbReference>
<dbReference type="Proteomes" id="UP000054498">
    <property type="component" value="Unassembled WGS sequence"/>
</dbReference>
<dbReference type="GeneID" id="25726612"/>
<dbReference type="InterPro" id="IPR001650">
    <property type="entry name" value="Helicase_C-like"/>
</dbReference>
<feature type="domain" description="Helicase C-terminal" evidence="5">
    <location>
        <begin position="149"/>
        <end position="315"/>
    </location>
</feature>
<dbReference type="SMART" id="SM00490">
    <property type="entry name" value="HELICc"/>
    <property type="match status" value="1"/>
</dbReference>
<sequence length="566" mass="61955">MAGVDFLLTALRRLLLRRRDLRLVLMSATASPDQYDEYFKDAGGVQWVHIEGRTFEVQQFFLEDLFALQLAAGQRPRSVALASHVRSRFADKARPRQGDDIMLGFEVDPFEYEGVYPPEVPELLKKWAGDVSHWAWQDREEAHVAAVVGAIEYVCRHEEEKGAILVFLTGIKMISDVMDALRALDGLGDVIMTVPLHSVLAETDQDLAFRPAPPGVRKVILATTIAESSLTFEDVVFVIDGGRHNSLAYDAVNAIPSLGPQWVCKAALWQRRGRAGRVRPGKSFHLLPRAMAERHLPDYEAPEVQRVPLEESCLLARSLGFGIAPFMAATPSPPDARLVASAVATLESLGALDSRQALTPLGRLLALLPTAPQLGRMVVYGAVLGVLDPVLTVAAVADGDSKPLVRLPNERQGGALQFEQHREIARGLRCHLREQRRQQQQQQQQQQERQDPEQQQQWEQEEPTAAKAAHDAGAPRERRPVGSGGAPRAGRIVEGTVLSSDAAGATIELDGGGGRGFLPRPEGVLRGAMRLLTGSHADIGTVSDHLAAVKIFKVGSRDQTWLGLLE</sequence>
<dbReference type="EC" id="3.6.1.-" evidence="6"/>
<dbReference type="Pfam" id="PF21010">
    <property type="entry name" value="HA2_C"/>
    <property type="match status" value="1"/>
</dbReference>
<feature type="compositionally biased region" description="Low complexity" evidence="3">
    <location>
        <begin position="438"/>
        <end position="458"/>
    </location>
</feature>
<keyword evidence="7" id="KW-1185">Reference proteome</keyword>
<proteinExistence type="predicted"/>
<dbReference type="KEGG" id="mng:MNEG_0494"/>
<dbReference type="RefSeq" id="XP_013906464.1">
    <property type="nucleotide sequence ID" value="XM_014051010.1"/>
</dbReference>
<dbReference type="Gene3D" id="1.20.120.1080">
    <property type="match status" value="1"/>
</dbReference>
<feature type="region of interest" description="Disordered" evidence="3">
    <location>
        <begin position="435"/>
        <end position="489"/>
    </location>
</feature>
<dbReference type="STRING" id="145388.A0A0D2MY89"/>
<dbReference type="Pfam" id="PF04408">
    <property type="entry name" value="WHD_HA2"/>
    <property type="match status" value="1"/>
</dbReference>
<gene>
    <name evidence="6" type="ORF">MNEG_0494</name>
</gene>
<name>A0A0D2MY89_9CHLO</name>
<dbReference type="OrthoDB" id="5600252at2759"/>
<feature type="compositionally biased region" description="Basic and acidic residues" evidence="3">
    <location>
        <begin position="468"/>
        <end position="480"/>
    </location>
</feature>
<accession>A0A0D2MY89</accession>
<feature type="domain" description="S1 motif" evidence="4">
    <location>
        <begin position="490"/>
        <end position="519"/>
    </location>
</feature>
<dbReference type="PANTHER" id="PTHR18934">
    <property type="entry name" value="ATP-DEPENDENT RNA HELICASE"/>
    <property type="match status" value="1"/>
</dbReference>